<dbReference type="InterPro" id="IPR036291">
    <property type="entry name" value="NAD(P)-bd_dom_sf"/>
</dbReference>
<reference evidence="11" key="1">
    <citation type="submission" date="2020-05" db="EMBL/GenBank/DDBJ databases">
        <authorList>
            <person name="Chiriac C."/>
            <person name="Salcher M."/>
            <person name="Ghai R."/>
            <person name="Kavagutti S V."/>
        </authorList>
    </citation>
    <scope>NUCLEOTIDE SEQUENCE</scope>
</reference>
<proteinExistence type="predicted"/>
<evidence type="ECO:0000256" key="5">
    <source>
        <dbReference type="ARBA" id="ARBA00023002"/>
    </source>
</evidence>
<dbReference type="PROSITE" id="PS51176">
    <property type="entry name" value="PDH_ADH"/>
    <property type="match status" value="1"/>
</dbReference>
<keyword evidence="5" id="KW-0560">Oxidoreductase</keyword>
<feature type="domain" description="ACT" evidence="10">
    <location>
        <begin position="286"/>
        <end position="356"/>
    </location>
</feature>
<keyword evidence="7" id="KW-0028">Amino-acid biosynthesis</keyword>
<dbReference type="Gene3D" id="3.30.70.260">
    <property type="match status" value="1"/>
</dbReference>
<dbReference type="InterPro" id="IPR003099">
    <property type="entry name" value="Prephen_DH"/>
</dbReference>
<keyword evidence="4" id="KW-0827">Tyrosine biosynthesis</keyword>
<dbReference type="PROSITE" id="PS51671">
    <property type="entry name" value="ACT"/>
    <property type="match status" value="1"/>
</dbReference>
<dbReference type="SUPFAM" id="SSF51735">
    <property type="entry name" value="NAD(P)-binding Rossmann-fold domains"/>
    <property type="match status" value="1"/>
</dbReference>
<dbReference type="Gene3D" id="3.40.50.720">
    <property type="entry name" value="NAD(P)-binding Rossmann-like Domain"/>
    <property type="match status" value="1"/>
</dbReference>
<dbReference type="SUPFAM" id="SSF48179">
    <property type="entry name" value="6-phosphogluconate dehydrogenase C-terminal domain-like"/>
    <property type="match status" value="1"/>
</dbReference>
<dbReference type="InterPro" id="IPR008927">
    <property type="entry name" value="6-PGluconate_DH-like_C_sf"/>
</dbReference>
<evidence type="ECO:0000256" key="7">
    <source>
        <dbReference type="ARBA" id="ARBA00023141"/>
    </source>
</evidence>
<gene>
    <name evidence="11" type="ORF">UFOPK3444_00318</name>
</gene>
<dbReference type="UniPathway" id="UPA00122">
    <property type="reaction ID" value="UER00961"/>
</dbReference>
<evidence type="ECO:0000256" key="1">
    <source>
        <dbReference type="ARBA" id="ARBA00005067"/>
    </source>
</evidence>
<dbReference type="InterPro" id="IPR050812">
    <property type="entry name" value="Preph/Arog_dehydrog"/>
</dbReference>
<dbReference type="Pfam" id="PF02153">
    <property type="entry name" value="PDH_N"/>
    <property type="match status" value="1"/>
</dbReference>
<dbReference type="GO" id="GO:0008977">
    <property type="term" value="F:prephenate dehydrogenase (NAD+) activity"/>
    <property type="evidence" value="ECO:0007669"/>
    <property type="project" value="UniProtKB-EC"/>
</dbReference>
<comment type="pathway">
    <text evidence="1">Amino-acid biosynthesis; L-tyrosine biosynthesis; (4-hydroxyphenyl)pyruvate from prephenate (NAD(+) route): step 1/1.</text>
</comment>
<evidence type="ECO:0000256" key="2">
    <source>
        <dbReference type="ARBA" id="ARBA00012068"/>
    </source>
</evidence>
<dbReference type="SUPFAM" id="SSF55021">
    <property type="entry name" value="ACT-like"/>
    <property type="match status" value="1"/>
</dbReference>
<evidence type="ECO:0000256" key="8">
    <source>
        <dbReference type="ARBA" id="ARBA00049260"/>
    </source>
</evidence>
<dbReference type="EMBL" id="CAFBLU010000003">
    <property type="protein sequence ID" value="CAB4863583.1"/>
    <property type="molecule type" value="Genomic_DNA"/>
</dbReference>
<dbReference type="PANTHER" id="PTHR21363:SF0">
    <property type="entry name" value="PREPHENATE DEHYDROGENASE [NADP(+)]"/>
    <property type="match status" value="1"/>
</dbReference>
<keyword evidence="7" id="KW-0057">Aromatic amino acid biosynthesis</keyword>
<dbReference type="Pfam" id="PF20463">
    <property type="entry name" value="PDH_C"/>
    <property type="match status" value="1"/>
</dbReference>
<dbReference type="GO" id="GO:0004665">
    <property type="term" value="F:prephenate dehydrogenase (NADP+) activity"/>
    <property type="evidence" value="ECO:0007669"/>
    <property type="project" value="InterPro"/>
</dbReference>
<keyword evidence="6" id="KW-0520">NAD</keyword>
<feature type="domain" description="Prephenate/arogenate dehydrogenase" evidence="9">
    <location>
        <begin position="1"/>
        <end position="282"/>
    </location>
</feature>
<dbReference type="GO" id="GO:0006571">
    <property type="term" value="P:tyrosine biosynthetic process"/>
    <property type="evidence" value="ECO:0007669"/>
    <property type="project" value="UniProtKB-UniPathway"/>
</dbReference>
<accession>A0A6J7D944</accession>
<dbReference type="InterPro" id="IPR046825">
    <property type="entry name" value="PDH_C"/>
</dbReference>
<dbReference type="InterPro" id="IPR046826">
    <property type="entry name" value="PDH_N"/>
</dbReference>
<dbReference type="Gene3D" id="1.10.3660.10">
    <property type="entry name" value="6-phosphogluconate dehydrogenase C-terminal like domain"/>
    <property type="match status" value="1"/>
</dbReference>
<dbReference type="InterPro" id="IPR045865">
    <property type="entry name" value="ACT-like_dom_sf"/>
</dbReference>
<name>A0A6J7D944_9ZZZZ</name>
<dbReference type="PANTHER" id="PTHR21363">
    <property type="entry name" value="PREPHENATE DEHYDROGENASE"/>
    <property type="match status" value="1"/>
</dbReference>
<evidence type="ECO:0000256" key="3">
    <source>
        <dbReference type="ARBA" id="ARBA00016891"/>
    </source>
</evidence>
<sequence>MRLAIIGTGLIGTSVAMAAARIEGVELVGWDIDPAELKIASERSGLAEADSLGSAVSDADAVLVAVPVGVSQEVVNAVLEHAGPDALITDAGSTKRAVVEQTGDVRFVGGHPLAGGEVGGAASARADLFKGATWFLTPVDSTAGVQLERAFRLVSDLGAKPRAVAPDVHDRILATVSHLPHVLANILVSEAAGTVSDEDESLPATGPSFRDATRVAGAPSSIWTDIYISNAEALIERLASVEAELANVRGMLERRDGPALTAWNDAAGAQKLRLAGGGGIGRSVHQIRVQVPNRPGVLAEIALSLGQAGIDLADLQLHPADDRATGTIVLGIEGGENVERAETLISGLGHKVSEEQ</sequence>
<dbReference type="AlphaFoldDB" id="A0A6J7D944"/>
<dbReference type="InterPro" id="IPR002912">
    <property type="entry name" value="ACT_dom"/>
</dbReference>
<evidence type="ECO:0000259" key="9">
    <source>
        <dbReference type="PROSITE" id="PS51176"/>
    </source>
</evidence>
<protein>
    <recommendedName>
        <fullName evidence="3">Prephenate dehydrogenase</fullName>
        <ecNumber evidence="2">1.3.1.12</ecNumber>
    </recommendedName>
</protein>
<evidence type="ECO:0000313" key="11">
    <source>
        <dbReference type="EMBL" id="CAB4863583.1"/>
    </source>
</evidence>
<evidence type="ECO:0000256" key="4">
    <source>
        <dbReference type="ARBA" id="ARBA00022498"/>
    </source>
</evidence>
<dbReference type="EC" id="1.3.1.12" evidence="2"/>
<dbReference type="GO" id="GO:0070403">
    <property type="term" value="F:NAD+ binding"/>
    <property type="evidence" value="ECO:0007669"/>
    <property type="project" value="InterPro"/>
</dbReference>
<evidence type="ECO:0000259" key="10">
    <source>
        <dbReference type="PROSITE" id="PS51671"/>
    </source>
</evidence>
<organism evidence="11">
    <name type="scientific">freshwater metagenome</name>
    <dbReference type="NCBI Taxonomy" id="449393"/>
    <lineage>
        <taxon>unclassified sequences</taxon>
        <taxon>metagenomes</taxon>
        <taxon>ecological metagenomes</taxon>
    </lineage>
</organism>
<comment type="catalytic activity">
    <reaction evidence="8">
        <text>prephenate + NAD(+) = 3-(4-hydroxyphenyl)pyruvate + CO2 + NADH</text>
        <dbReference type="Rhea" id="RHEA:13869"/>
        <dbReference type="ChEBI" id="CHEBI:16526"/>
        <dbReference type="ChEBI" id="CHEBI:29934"/>
        <dbReference type="ChEBI" id="CHEBI:36242"/>
        <dbReference type="ChEBI" id="CHEBI:57540"/>
        <dbReference type="ChEBI" id="CHEBI:57945"/>
        <dbReference type="EC" id="1.3.1.12"/>
    </reaction>
</comment>
<evidence type="ECO:0000256" key="6">
    <source>
        <dbReference type="ARBA" id="ARBA00023027"/>
    </source>
</evidence>